<name>A0ABU1C9M3_9GAMM</name>
<comment type="caution">
    <text evidence="1">The sequence shown here is derived from an EMBL/GenBank/DDBJ whole genome shotgun (WGS) entry which is preliminary data.</text>
</comment>
<dbReference type="EMBL" id="JARUHG010000001">
    <property type="protein sequence ID" value="MDR0181891.1"/>
    <property type="molecule type" value="Genomic_DNA"/>
</dbReference>
<proteinExistence type="predicted"/>
<evidence type="ECO:0000313" key="2">
    <source>
        <dbReference type="Proteomes" id="UP001233535"/>
    </source>
</evidence>
<gene>
    <name evidence="1" type="ORF">P8609_02760</name>
</gene>
<keyword evidence="2" id="KW-1185">Reference proteome</keyword>
<protein>
    <submittedName>
        <fullName evidence="1">Uncharacterized protein</fullName>
    </submittedName>
</protein>
<dbReference type="RefSeq" id="WP_309261058.1">
    <property type="nucleotide sequence ID" value="NZ_JARUHG010000001.1"/>
</dbReference>
<dbReference type="Proteomes" id="UP001233535">
    <property type="component" value="Unassembled WGS sequence"/>
</dbReference>
<sequence length="96" mass="10903">MNAVRLTAMQRYYLEALGRQGRLHLGPSWADVEERLAYCWYASGFADGIEWFQVRDIVKRSGWACALAQSVPAARIRSPDRMSLPHDGAARHARSR</sequence>
<reference evidence="1 2" key="1">
    <citation type="submission" date="2023-04" db="EMBL/GenBank/DDBJ databases">
        <title>Lysobacter sp. strain UC isolated from soil sample.</title>
        <authorList>
            <person name="Choksket S."/>
            <person name="Harshvardhan F."/>
            <person name="Rana R."/>
            <person name="Patil P.B."/>
            <person name="Korpole S."/>
        </authorList>
    </citation>
    <scope>NUCLEOTIDE SEQUENCE [LARGE SCALE GENOMIC DNA]</scope>
    <source>
        <strain evidence="1 2">UC</strain>
    </source>
</reference>
<organism evidence="1 2">
    <name type="scientific">Lysobacter arvi</name>
    <dbReference type="NCBI Taxonomy" id="3038776"/>
    <lineage>
        <taxon>Bacteria</taxon>
        <taxon>Pseudomonadati</taxon>
        <taxon>Pseudomonadota</taxon>
        <taxon>Gammaproteobacteria</taxon>
        <taxon>Lysobacterales</taxon>
        <taxon>Lysobacteraceae</taxon>
        <taxon>Lysobacter</taxon>
    </lineage>
</organism>
<accession>A0ABU1C9M3</accession>
<evidence type="ECO:0000313" key="1">
    <source>
        <dbReference type="EMBL" id="MDR0181891.1"/>
    </source>
</evidence>